<dbReference type="PROSITE" id="PS50222">
    <property type="entry name" value="EF_HAND_2"/>
    <property type="match status" value="2"/>
</dbReference>
<dbReference type="AlphaFoldDB" id="A0A1W0W9V4"/>
<dbReference type="EMBL" id="MTYJ01000157">
    <property type="protein sequence ID" value="OQV11977.1"/>
    <property type="molecule type" value="Genomic_DNA"/>
</dbReference>
<evidence type="ECO:0000313" key="4">
    <source>
        <dbReference type="Proteomes" id="UP000192578"/>
    </source>
</evidence>
<dbReference type="PROSITE" id="PS00018">
    <property type="entry name" value="EF_HAND_1"/>
    <property type="match status" value="2"/>
</dbReference>
<keyword evidence="4" id="KW-1185">Reference proteome</keyword>
<dbReference type="OrthoDB" id="10038259at2759"/>
<dbReference type="InterPro" id="IPR018247">
    <property type="entry name" value="EF_Hand_1_Ca_BS"/>
</dbReference>
<evidence type="ECO:0000259" key="2">
    <source>
        <dbReference type="PROSITE" id="PS50222"/>
    </source>
</evidence>
<dbReference type="SMART" id="SM00054">
    <property type="entry name" value="EFh"/>
    <property type="match status" value="2"/>
</dbReference>
<dbReference type="InterPro" id="IPR011992">
    <property type="entry name" value="EF-hand-dom_pair"/>
</dbReference>
<dbReference type="Gene3D" id="1.10.238.10">
    <property type="entry name" value="EF-hand"/>
    <property type="match status" value="1"/>
</dbReference>
<name>A0A1W0W9V4_HYPEX</name>
<sequence length="226" mass="25843">MSGAVRNRTTGTASNESHGLMADYSRYKSLWFYKNVLDADGDGYTNEDDFIRLALKHAVFFCKGGYFKDIYDTYVHSFQKIWAALAQEADTNQDGVITFHEWYAYINSLRSQVRSYEDLPEHLRELIEHHFNDYDSNRDGQVDINEYRLYLCGRNMDLKMATQCFESLLSAADKAKGTINKKRFCSLVYDFLFSTSPNSEGTFICGPLNGVKRSAIDVYAHMAGVS</sequence>
<proteinExistence type="predicted"/>
<accession>A0A1W0W9V4</accession>
<protein>
    <recommendedName>
        <fullName evidence="2">EF-hand domain-containing protein</fullName>
    </recommendedName>
</protein>
<gene>
    <name evidence="3" type="ORF">BV898_13771</name>
</gene>
<dbReference type="GO" id="GO:0005509">
    <property type="term" value="F:calcium ion binding"/>
    <property type="evidence" value="ECO:0007669"/>
    <property type="project" value="InterPro"/>
</dbReference>
<dbReference type="SUPFAM" id="SSF47473">
    <property type="entry name" value="EF-hand"/>
    <property type="match status" value="1"/>
</dbReference>
<dbReference type="CDD" id="cd00051">
    <property type="entry name" value="EFh"/>
    <property type="match status" value="1"/>
</dbReference>
<keyword evidence="1" id="KW-0106">Calcium</keyword>
<evidence type="ECO:0000256" key="1">
    <source>
        <dbReference type="ARBA" id="ARBA00022837"/>
    </source>
</evidence>
<reference evidence="4" key="1">
    <citation type="submission" date="2017-01" db="EMBL/GenBank/DDBJ databases">
        <title>Comparative genomics of anhydrobiosis in the tardigrade Hypsibius dujardini.</title>
        <authorList>
            <person name="Yoshida Y."/>
            <person name="Koutsovoulos G."/>
            <person name="Laetsch D."/>
            <person name="Stevens L."/>
            <person name="Kumar S."/>
            <person name="Horikawa D."/>
            <person name="Ishino K."/>
            <person name="Komine S."/>
            <person name="Tomita M."/>
            <person name="Blaxter M."/>
            <person name="Arakawa K."/>
        </authorList>
    </citation>
    <scope>NUCLEOTIDE SEQUENCE [LARGE SCALE GENOMIC DNA]</scope>
    <source>
        <strain evidence="4">Z151</strain>
    </source>
</reference>
<organism evidence="3 4">
    <name type="scientific">Hypsibius exemplaris</name>
    <name type="common">Freshwater tardigrade</name>
    <dbReference type="NCBI Taxonomy" id="2072580"/>
    <lineage>
        <taxon>Eukaryota</taxon>
        <taxon>Metazoa</taxon>
        <taxon>Ecdysozoa</taxon>
        <taxon>Tardigrada</taxon>
        <taxon>Eutardigrada</taxon>
        <taxon>Parachela</taxon>
        <taxon>Hypsibioidea</taxon>
        <taxon>Hypsibiidae</taxon>
        <taxon>Hypsibius</taxon>
    </lineage>
</organism>
<dbReference type="Pfam" id="PF13202">
    <property type="entry name" value="EF-hand_5"/>
    <property type="match status" value="2"/>
</dbReference>
<evidence type="ECO:0000313" key="3">
    <source>
        <dbReference type="EMBL" id="OQV11977.1"/>
    </source>
</evidence>
<comment type="caution">
    <text evidence="3">The sequence shown here is derived from an EMBL/GenBank/DDBJ whole genome shotgun (WGS) entry which is preliminary data.</text>
</comment>
<dbReference type="InterPro" id="IPR002048">
    <property type="entry name" value="EF_hand_dom"/>
</dbReference>
<feature type="domain" description="EF-hand" evidence="2">
    <location>
        <begin position="122"/>
        <end position="157"/>
    </location>
</feature>
<feature type="domain" description="EF-hand" evidence="2">
    <location>
        <begin position="77"/>
        <end position="112"/>
    </location>
</feature>
<dbReference type="Proteomes" id="UP000192578">
    <property type="component" value="Unassembled WGS sequence"/>
</dbReference>